<protein>
    <submittedName>
        <fullName evidence="3">TusA-related sulfurtransferase</fullName>
    </submittedName>
</protein>
<gene>
    <name evidence="3" type="ORF">EV210_10577</name>
</gene>
<dbReference type="CDD" id="cd00291">
    <property type="entry name" value="SirA_YedF_YeeD"/>
    <property type="match status" value="1"/>
</dbReference>
<name>A0A4R1Q0L4_9FIRM</name>
<dbReference type="EMBL" id="SLUI01000005">
    <property type="protein sequence ID" value="TCL37644.1"/>
    <property type="molecule type" value="Genomic_DNA"/>
</dbReference>
<keyword evidence="3" id="KW-0808">Transferase</keyword>
<dbReference type="PROSITE" id="PS01148">
    <property type="entry name" value="UPF0033"/>
    <property type="match status" value="1"/>
</dbReference>
<evidence type="ECO:0000259" key="2">
    <source>
        <dbReference type="PROSITE" id="PS01148"/>
    </source>
</evidence>
<dbReference type="InterPro" id="IPR036868">
    <property type="entry name" value="TusA-like_sf"/>
</dbReference>
<comment type="similarity">
    <text evidence="1">Belongs to the sulfur carrier protein TusA family.</text>
</comment>
<dbReference type="Pfam" id="PF01206">
    <property type="entry name" value="TusA"/>
    <property type="match status" value="1"/>
</dbReference>
<evidence type="ECO:0000256" key="1">
    <source>
        <dbReference type="ARBA" id="ARBA00008984"/>
    </source>
</evidence>
<dbReference type="AlphaFoldDB" id="A0A4R1Q0L4"/>
<keyword evidence="4" id="KW-1185">Reference proteome</keyword>
<dbReference type="Gene3D" id="3.30.110.40">
    <property type="entry name" value="TusA-like domain"/>
    <property type="match status" value="1"/>
</dbReference>
<dbReference type="InterPro" id="IPR001455">
    <property type="entry name" value="TusA-like"/>
</dbReference>
<proteinExistence type="inferred from homology"/>
<comment type="caution">
    <text evidence="3">The sequence shown here is derived from an EMBL/GenBank/DDBJ whole genome shotgun (WGS) entry which is preliminary data.</text>
</comment>
<dbReference type="PANTHER" id="PTHR33279">
    <property type="entry name" value="SULFUR CARRIER PROTEIN YEDF-RELATED"/>
    <property type="match status" value="1"/>
</dbReference>
<dbReference type="OrthoDB" id="9800872at2"/>
<organism evidence="3 4">
    <name type="scientific">Anaerospora hongkongensis</name>
    <dbReference type="NCBI Taxonomy" id="244830"/>
    <lineage>
        <taxon>Bacteria</taxon>
        <taxon>Bacillati</taxon>
        <taxon>Bacillota</taxon>
        <taxon>Negativicutes</taxon>
        <taxon>Selenomonadales</taxon>
        <taxon>Sporomusaceae</taxon>
        <taxon>Anaerospora</taxon>
    </lineage>
</organism>
<dbReference type="Proteomes" id="UP000295063">
    <property type="component" value="Unassembled WGS sequence"/>
</dbReference>
<sequence>MAEHFIDALGDFCPIPNLKVQAALQQLLPGDYITLLTDHSCTVSVIQAEMRRKRYSMEVEEVDNGIWQITIRK</sequence>
<dbReference type="GO" id="GO:0016740">
    <property type="term" value="F:transferase activity"/>
    <property type="evidence" value="ECO:0007669"/>
    <property type="project" value="UniProtKB-KW"/>
</dbReference>
<dbReference type="SUPFAM" id="SSF64307">
    <property type="entry name" value="SirA-like"/>
    <property type="match status" value="1"/>
</dbReference>
<accession>A0A4R1Q0L4</accession>
<reference evidence="3 4" key="1">
    <citation type="submission" date="2019-03" db="EMBL/GenBank/DDBJ databases">
        <title>Genomic Encyclopedia of Type Strains, Phase IV (KMG-IV): sequencing the most valuable type-strain genomes for metagenomic binning, comparative biology and taxonomic classification.</title>
        <authorList>
            <person name="Goeker M."/>
        </authorList>
    </citation>
    <scope>NUCLEOTIDE SEQUENCE [LARGE SCALE GENOMIC DNA]</scope>
    <source>
        <strain evidence="3 4">DSM 15969</strain>
    </source>
</reference>
<evidence type="ECO:0000313" key="4">
    <source>
        <dbReference type="Proteomes" id="UP000295063"/>
    </source>
</evidence>
<feature type="domain" description="UPF0033" evidence="2">
    <location>
        <begin position="6"/>
        <end position="30"/>
    </location>
</feature>
<dbReference type="RefSeq" id="WP_132078509.1">
    <property type="nucleotide sequence ID" value="NZ_SLUI01000005.1"/>
</dbReference>
<evidence type="ECO:0000313" key="3">
    <source>
        <dbReference type="EMBL" id="TCL37644.1"/>
    </source>
</evidence>
<dbReference type="PANTHER" id="PTHR33279:SF6">
    <property type="entry name" value="SULFUR CARRIER PROTEIN YEDF-RELATED"/>
    <property type="match status" value="1"/>
</dbReference>